<dbReference type="SUPFAM" id="SSF52087">
    <property type="entry name" value="CRAL/TRIO domain"/>
    <property type="match status" value="1"/>
</dbReference>
<evidence type="ECO:0000313" key="3">
    <source>
        <dbReference type="Proteomes" id="UP001152799"/>
    </source>
</evidence>
<sequence length="308" mass="36143">MPLDNDVLYELDLKDPPQQLMDWAKENIRENSDTKCMILEDFRDIIFARGECTPHRTDDAFLLRFLRGRKFNVEAAHRLFVNYYNFKEANPEFFQAVNLKKLLQIGCDDIITVPPYREQTGRRILLYRWGKWDPEKYSVTELFQATMAILELAILEPRAQILGGIGLFDMSDLTLNQVYHMTPSVAHKIVQILVTSFPMKIHAIHVVFQPWIFDIVYRVFQPFITGTMRDKVFFHGEDMESLHKHIDPKHLPQTYGGRHPDYDYAPWIEGFSNSEQIKQELTNLGYEIDDADLEEYRSDSDKSENLSD</sequence>
<dbReference type="GO" id="GO:0016020">
    <property type="term" value="C:membrane"/>
    <property type="evidence" value="ECO:0007669"/>
    <property type="project" value="TreeGrafter"/>
</dbReference>
<dbReference type="Proteomes" id="UP001152799">
    <property type="component" value="Chromosome 7"/>
</dbReference>
<feature type="domain" description="CRAL-TRIO" evidence="1">
    <location>
        <begin position="117"/>
        <end position="263"/>
    </location>
</feature>
<dbReference type="AlphaFoldDB" id="A0A9N9QRW8"/>
<dbReference type="PROSITE" id="PS50191">
    <property type="entry name" value="CRAL_TRIO"/>
    <property type="match status" value="1"/>
</dbReference>
<dbReference type="GO" id="GO:1902936">
    <property type="term" value="F:phosphatidylinositol bisphosphate binding"/>
    <property type="evidence" value="ECO:0007669"/>
    <property type="project" value="TreeGrafter"/>
</dbReference>
<dbReference type="Gene3D" id="1.10.8.20">
    <property type="entry name" value="N-terminal domain of phosphatidylinositol transfer protein sec14p"/>
    <property type="match status" value="1"/>
</dbReference>
<dbReference type="SMART" id="SM01100">
    <property type="entry name" value="CRAL_TRIO_N"/>
    <property type="match status" value="1"/>
</dbReference>
<dbReference type="EMBL" id="OU892283">
    <property type="protein sequence ID" value="CAG9771170.1"/>
    <property type="molecule type" value="Genomic_DNA"/>
</dbReference>
<gene>
    <name evidence="2" type="ORF">CEUTPL_LOCUS11610</name>
</gene>
<dbReference type="Gene3D" id="1.20.5.1200">
    <property type="entry name" value="Alpha-tocopherol transfer"/>
    <property type="match status" value="1"/>
</dbReference>
<evidence type="ECO:0000313" key="2">
    <source>
        <dbReference type="EMBL" id="CAG9771170.1"/>
    </source>
</evidence>
<dbReference type="InterPro" id="IPR036865">
    <property type="entry name" value="CRAL-TRIO_dom_sf"/>
</dbReference>
<proteinExistence type="predicted"/>
<keyword evidence="3" id="KW-1185">Reference proteome</keyword>
<dbReference type="Pfam" id="PF03765">
    <property type="entry name" value="CRAL_TRIO_N"/>
    <property type="match status" value="1"/>
</dbReference>
<dbReference type="SUPFAM" id="SSF46938">
    <property type="entry name" value="CRAL/TRIO N-terminal domain"/>
    <property type="match status" value="1"/>
</dbReference>
<reference evidence="2" key="1">
    <citation type="submission" date="2022-01" db="EMBL/GenBank/DDBJ databases">
        <authorList>
            <person name="King R."/>
        </authorList>
    </citation>
    <scope>NUCLEOTIDE SEQUENCE</scope>
</reference>
<protein>
    <recommendedName>
        <fullName evidence="1">CRAL-TRIO domain-containing protein</fullName>
    </recommendedName>
</protein>
<dbReference type="CDD" id="cd00170">
    <property type="entry name" value="SEC14"/>
    <property type="match status" value="1"/>
</dbReference>
<organism evidence="2 3">
    <name type="scientific">Ceutorhynchus assimilis</name>
    <name type="common">cabbage seed weevil</name>
    <dbReference type="NCBI Taxonomy" id="467358"/>
    <lineage>
        <taxon>Eukaryota</taxon>
        <taxon>Metazoa</taxon>
        <taxon>Ecdysozoa</taxon>
        <taxon>Arthropoda</taxon>
        <taxon>Hexapoda</taxon>
        <taxon>Insecta</taxon>
        <taxon>Pterygota</taxon>
        <taxon>Neoptera</taxon>
        <taxon>Endopterygota</taxon>
        <taxon>Coleoptera</taxon>
        <taxon>Polyphaga</taxon>
        <taxon>Cucujiformia</taxon>
        <taxon>Curculionidae</taxon>
        <taxon>Ceutorhynchinae</taxon>
        <taxon>Ceutorhynchus</taxon>
    </lineage>
</organism>
<dbReference type="PANTHER" id="PTHR10174:SF234">
    <property type="entry name" value="SD01558P"/>
    <property type="match status" value="1"/>
</dbReference>
<dbReference type="InterPro" id="IPR001251">
    <property type="entry name" value="CRAL-TRIO_dom"/>
</dbReference>
<accession>A0A9N9QRW8</accession>
<evidence type="ECO:0000259" key="1">
    <source>
        <dbReference type="PROSITE" id="PS50191"/>
    </source>
</evidence>
<dbReference type="Gene3D" id="3.40.525.10">
    <property type="entry name" value="CRAL-TRIO lipid binding domain"/>
    <property type="match status" value="1"/>
</dbReference>
<dbReference type="InterPro" id="IPR011074">
    <property type="entry name" value="CRAL/TRIO_N_dom"/>
</dbReference>
<name>A0A9N9QRW8_9CUCU</name>
<dbReference type="SMART" id="SM00516">
    <property type="entry name" value="SEC14"/>
    <property type="match status" value="1"/>
</dbReference>
<dbReference type="OrthoDB" id="440711at2759"/>
<dbReference type="PANTHER" id="PTHR10174">
    <property type="entry name" value="ALPHA-TOCOPHEROL TRANSFER PROTEIN-RELATED"/>
    <property type="match status" value="1"/>
</dbReference>
<dbReference type="Pfam" id="PF00650">
    <property type="entry name" value="CRAL_TRIO"/>
    <property type="match status" value="1"/>
</dbReference>
<dbReference type="PRINTS" id="PR00180">
    <property type="entry name" value="CRETINALDHBP"/>
</dbReference>
<dbReference type="InterPro" id="IPR036273">
    <property type="entry name" value="CRAL/TRIO_N_dom_sf"/>
</dbReference>